<dbReference type="InterPro" id="IPR026906">
    <property type="entry name" value="LRR_5"/>
</dbReference>
<sequence>MREKIKKVLTMFLALVLFVNISGFSSMAVSYEGSGETEAALEQPEETEEQTKAVAVQQETEKQTEAVIEPLGETEEQTEAVTEPLENTDNLAGQQIITGFEPLKEDVIQFEKKQPLSEIIFPGQIKVYINNTDTAVPISVSWVCDDDYENTEYELYTFTPVWDEQQYILAENVDIFSVPYIEVEINGVKNPNARDGDEVTTQESDFNYSTNNDTITITGLTASFLSSLTDNQKQNIHLVIPESIGGVAVTEIGGKAFSAKWNSTYKGYRFVSLDLSSTINLQKIGEYAFENASDLQGSLVIPDQVVEIGAYAFSGCKGFSGSLQLPQNLQSVGRYAFCNSGFGGELNLPESLQTIGDSAFRISESGLSGFSGELVIPGNVTKIDQIAFSGNAGITSVRFEGTSLKEIPTSAFRNCGLTGSLTIPSNIQKVGANAFNGTNLETVYLPKMDDQSNTEFLQSSTFGSSPKLNAIVCDELDYSIIKNLVGSTLSKKLGYEVQIKFMDGDGQAADSISRLYNRPFNYTKDINGVWKADSTYRFPVIQGKGWGLSASAVKEVSETDNVTQEKLYAIVPLADPVYTYSDGIDKVYDGLPQTLTVTAEHPLAKPIGKASVGDVVFYYSWYWLTLNSVQTEFEGFDKDSYEVTDVREPGFAIACRVKIEACVINEKNGKYVATSFKTTYHDFSVNLRQAPSTVTPVYPKGMINIADGMPEISLSVGDTEGTVSWNAGQTLQAGKNEYTWTFIPKINSADSYNYETVTGKAELNGVDGKVFNIEVNKADHGQISPGDAFETVQGTDIELKFKADDGYMLESVIVDGTDVIDRVIKNKYTIADIQADHTVGAVFSLMSSKDVEEIIEQIPQVPEGAVPDPEQQESILDAKRHYEALAEDAQAAVTEDSKKQLNEAIAKLPGVEVKVSGDVIVEDKNMLLENMTSEEAEKLQQSNNGAYRIELVVEEEVPEQSEGEAIENQLAGATMYKNFNVRVLKTVRADSQESTEHINVLRTPVSLIFNIPAEIRQAPAGYTREIFIVRAHTSDGITTAEILPHKDIDESTILVVSDKFSAYSIAYKDTQIKYAVSFDSQGGNAIDSMDGVAYGDKIKPPAEPVRNGYIFTGWYGDQQCTEMWNFEEYAITSDMTLYAGWRPVESESEEMSETEQTTEPGKMTESEGESGTEKPTETEEIAESEKPAETEEASESEKMTETEGMSETEAGKTPPASEAVFTVSFDSQGGSAVESMTGIVKNSLIQSPASPKRDNYLFTGWYTEKECIRLWDFENDRVSGNMTLYAGWNQVKSGTNNSQNPQSPGNTQTPKTGDNTDSRGLWGTAAGSLLVMFSMLALRRKKKDKFEKR</sequence>
<dbReference type="Gene3D" id="2.60.40.4270">
    <property type="entry name" value="Listeria-Bacteroides repeat domain"/>
    <property type="match status" value="2"/>
</dbReference>
<dbReference type="PANTHER" id="PTHR45661">
    <property type="entry name" value="SURFACE ANTIGEN"/>
    <property type="match status" value="1"/>
</dbReference>
<organism evidence="5 6">
    <name type="scientific">Murimonas intestini</name>
    <dbReference type="NCBI Taxonomy" id="1337051"/>
    <lineage>
        <taxon>Bacteria</taxon>
        <taxon>Bacillati</taxon>
        <taxon>Bacillota</taxon>
        <taxon>Clostridia</taxon>
        <taxon>Lachnospirales</taxon>
        <taxon>Lachnospiraceae</taxon>
        <taxon>Murimonas</taxon>
    </lineage>
</organism>
<evidence type="ECO:0000313" key="5">
    <source>
        <dbReference type="EMBL" id="PWJ74299.1"/>
    </source>
</evidence>
<feature type="compositionally biased region" description="Polar residues" evidence="2">
    <location>
        <begin position="1291"/>
        <end position="1315"/>
    </location>
</feature>
<dbReference type="InterPro" id="IPR032675">
    <property type="entry name" value="LRR_dom_sf"/>
</dbReference>
<dbReference type="GO" id="GO:0030313">
    <property type="term" value="C:cell envelope"/>
    <property type="evidence" value="ECO:0007669"/>
    <property type="project" value="UniProtKB-SubCell"/>
</dbReference>
<evidence type="ECO:0000256" key="3">
    <source>
        <dbReference type="SAM" id="Phobius"/>
    </source>
</evidence>
<name>A0AB73T1Y6_9FIRM</name>
<dbReference type="SUPFAM" id="SSF52058">
    <property type="entry name" value="L domain-like"/>
    <property type="match status" value="1"/>
</dbReference>
<comment type="caution">
    <text evidence="5">The sequence shown here is derived from an EMBL/GenBank/DDBJ whole genome shotgun (WGS) entry which is preliminary data.</text>
</comment>
<keyword evidence="6" id="KW-1185">Reference proteome</keyword>
<feature type="domain" description="Bacterial repeat" evidence="4">
    <location>
        <begin position="772"/>
        <end position="845"/>
    </location>
</feature>
<evidence type="ECO:0000256" key="2">
    <source>
        <dbReference type="SAM" id="MobiDB-lite"/>
    </source>
</evidence>
<evidence type="ECO:0000259" key="4">
    <source>
        <dbReference type="Pfam" id="PF18998"/>
    </source>
</evidence>
<feature type="compositionally biased region" description="Basic and acidic residues" evidence="2">
    <location>
        <begin position="1171"/>
        <end position="1201"/>
    </location>
</feature>
<evidence type="ECO:0000256" key="1">
    <source>
        <dbReference type="ARBA" id="ARBA00004196"/>
    </source>
</evidence>
<dbReference type="Pfam" id="PF13306">
    <property type="entry name" value="LRR_5"/>
    <property type="match status" value="2"/>
</dbReference>
<dbReference type="NCBIfam" id="TIGR02543">
    <property type="entry name" value="List_Bact_rpt"/>
    <property type="match status" value="1"/>
</dbReference>
<dbReference type="EMBL" id="QGGY01000009">
    <property type="protein sequence ID" value="PWJ74299.1"/>
    <property type="molecule type" value="Genomic_DNA"/>
</dbReference>
<protein>
    <submittedName>
        <fullName evidence="5">Repeat protein (TIGR02543 family)</fullName>
    </submittedName>
</protein>
<dbReference type="InterPro" id="IPR013378">
    <property type="entry name" value="InlB-like_B-rpt"/>
</dbReference>
<dbReference type="PANTHER" id="PTHR45661:SF3">
    <property type="entry name" value="IG-LIKE DOMAIN-CONTAINING PROTEIN"/>
    <property type="match status" value="1"/>
</dbReference>
<dbReference type="Pfam" id="PF18998">
    <property type="entry name" value="Flg_new_2"/>
    <property type="match status" value="1"/>
</dbReference>
<feature type="region of interest" description="Disordered" evidence="2">
    <location>
        <begin position="1144"/>
        <end position="1217"/>
    </location>
</feature>
<accession>A0AB73T1Y6</accession>
<comment type="subcellular location">
    <subcellularLocation>
        <location evidence="1">Cell envelope</location>
    </subcellularLocation>
</comment>
<dbReference type="Pfam" id="PF09479">
    <property type="entry name" value="Flg_new"/>
    <property type="match status" value="2"/>
</dbReference>
<keyword evidence="3" id="KW-0812">Transmembrane</keyword>
<dbReference type="Proteomes" id="UP000245412">
    <property type="component" value="Unassembled WGS sequence"/>
</dbReference>
<reference evidence="5 6" key="1">
    <citation type="submission" date="2018-05" db="EMBL/GenBank/DDBJ databases">
        <authorList>
            <person name="Goeker M."/>
            <person name="Huntemann M."/>
            <person name="Clum A."/>
            <person name="Pillay M."/>
            <person name="Palaniappan K."/>
            <person name="Varghese N."/>
            <person name="Mikhailova N."/>
            <person name="Stamatis D."/>
            <person name="Reddy T."/>
            <person name="Daum C."/>
            <person name="Shapiro N."/>
            <person name="Ivanova N."/>
            <person name="Kyrpides N."/>
            <person name="Woyke T."/>
        </authorList>
    </citation>
    <scope>NUCLEOTIDE SEQUENCE [LARGE SCALE GENOMIC DNA]</scope>
    <source>
        <strain evidence="5 6">DSM 26524</strain>
    </source>
</reference>
<feature type="region of interest" description="Disordered" evidence="2">
    <location>
        <begin position="1291"/>
        <end position="1319"/>
    </location>
</feature>
<dbReference type="Gene3D" id="3.80.10.10">
    <property type="entry name" value="Ribonuclease Inhibitor"/>
    <property type="match status" value="2"/>
</dbReference>
<evidence type="ECO:0000313" key="6">
    <source>
        <dbReference type="Proteomes" id="UP000245412"/>
    </source>
</evidence>
<proteinExistence type="predicted"/>
<dbReference type="InterPro" id="IPR053139">
    <property type="entry name" value="Surface_bspA-like"/>
</dbReference>
<dbReference type="InterPro" id="IPR042229">
    <property type="entry name" value="Listeria/Bacterioides_rpt_sf"/>
</dbReference>
<keyword evidence="3" id="KW-1133">Transmembrane helix</keyword>
<dbReference type="RefSeq" id="WP_109747187.1">
    <property type="nucleotide sequence ID" value="NZ_JANKBI010000010.1"/>
</dbReference>
<gene>
    <name evidence="5" type="ORF">C7383_10935</name>
</gene>
<dbReference type="InterPro" id="IPR044060">
    <property type="entry name" value="Bacterial_rp_domain"/>
</dbReference>
<keyword evidence="3" id="KW-0472">Membrane</keyword>
<feature type="transmembrane region" description="Helical" evidence="3">
    <location>
        <begin position="1320"/>
        <end position="1338"/>
    </location>
</feature>